<feature type="domain" description="OmpR/PhoB-type" evidence="9">
    <location>
        <begin position="125"/>
        <end position="223"/>
    </location>
</feature>
<sequence>MRILIIEDEKKLADSLAQVLKKHNYIVDVAYDGIDGEEQALANIHDLILLDVMLPKQDGFEVLSALRAQDIQIPILMLTAKDRVQDKIRGLDYGADDYIAKPFDTQELLARIRANLRRRNVAMEDDELAFHDIVLDKANLIVKSRNDQISLTLKEAEILELLMSNQQSITTKELLLDKVWGYDSDASFNHVEVYISFLRKKLKYLSSTTIIQTIRGVGYKLTEVSDV</sequence>
<organism evidence="10 11">
    <name type="scientific">Breznakia blatticola</name>
    <dbReference type="NCBI Taxonomy" id="1754012"/>
    <lineage>
        <taxon>Bacteria</taxon>
        <taxon>Bacillati</taxon>
        <taxon>Bacillota</taxon>
        <taxon>Erysipelotrichia</taxon>
        <taxon>Erysipelotrichales</taxon>
        <taxon>Erysipelotrichaceae</taxon>
        <taxon>Breznakia</taxon>
    </lineage>
</organism>
<evidence type="ECO:0000256" key="5">
    <source>
        <dbReference type="ARBA" id="ARBA00023163"/>
    </source>
</evidence>
<name>A0A4R8A6Z5_9FIRM</name>
<dbReference type="AlphaFoldDB" id="A0A4R8A6Z5"/>
<keyword evidence="5" id="KW-0804">Transcription</keyword>
<dbReference type="Pfam" id="PF00486">
    <property type="entry name" value="Trans_reg_C"/>
    <property type="match status" value="1"/>
</dbReference>
<dbReference type="Gene3D" id="3.40.50.2300">
    <property type="match status" value="1"/>
</dbReference>
<dbReference type="SMART" id="SM00448">
    <property type="entry name" value="REC"/>
    <property type="match status" value="1"/>
</dbReference>
<dbReference type="GO" id="GO:0006355">
    <property type="term" value="P:regulation of DNA-templated transcription"/>
    <property type="evidence" value="ECO:0007669"/>
    <property type="project" value="InterPro"/>
</dbReference>
<keyword evidence="2" id="KW-0902">Two-component regulatory system</keyword>
<proteinExistence type="predicted"/>
<keyword evidence="11" id="KW-1185">Reference proteome</keyword>
<dbReference type="InterPro" id="IPR036388">
    <property type="entry name" value="WH-like_DNA-bd_sf"/>
</dbReference>
<evidence type="ECO:0000313" key="11">
    <source>
        <dbReference type="Proteomes" id="UP000294743"/>
    </source>
</evidence>
<dbReference type="OrthoDB" id="9790442at2"/>
<dbReference type="EMBL" id="SODD01000001">
    <property type="protein sequence ID" value="TDW26436.1"/>
    <property type="molecule type" value="Genomic_DNA"/>
</dbReference>
<dbReference type="Proteomes" id="UP000294743">
    <property type="component" value="Unassembled WGS sequence"/>
</dbReference>
<dbReference type="InterPro" id="IPR001867">
    <property type="entry name" value="OmpR/PhoB-type_DNA-bd"/>
</dbReference>
<dbReference type="Gene3D" id="1.10.10.10">
    <property type="entry name" value="Winged helix-like DNA-binding domain superfamily/Winged helix DNA-binding domain"/>
    <property type="match status" value="1"/>
</dbReference>
<protein>
    <submittedName>
        <fullName evidence="10">DNA-binding response OmpR family regulator</fullName>
    </submittedName>
</protein>
<dbReference type="PANTHER" id="PTHR48111:SF22">
    <property type="entry name" value="REGULATOR OF RPOS"/>
    <property type="match status" value="1"/>
</dbReference>
<dbReference type="CDD" id="cd00383">
    <property type="entry name" value="trans_reg_C"/>
    <property type="match status" value="1"/>
</dbReference>
<dbReference type="Gene3D" id="6.10.250.690">
    <property type="match status" value="1"/>
</dbReference>
<dbReference type="InterPro" id="IPR011006">
    <property type="entry name" value="CheY-like_superfamily"/>
</dbReference>
<feature type="modified residue" description="4-aspartylphosphate" evidence="6">
    <location>
        <position position="51"/>
    </location>
</feature>
<dbReference type="GO" id="GO:0000156">
    <property type="term" value="F:phosphorelay response regulator activity"/>
    <property type="evidence" value="ECO:0007669"/>
    <property type="project" value="TreeGrafter"/>
</dbReference>
<reference evidence="10 11" key="1">
    <citation type="submission" date="2019-03" db="EMBL/GenBank/DDBJ databases">
        <title>Genomic Encyclopedia of Type Strains, Phase IV (KMG-IV): sequencing the most valuable type-strain genomes for metagenomic binning, comparative biology and taxonomic classification.</title>
        <authorList>
            <person name="Goeker M."/>
        </authorList>
    </citation>
    <scope>NUCLEOTIDE SEQUENCE [LARGE SCALE GENOMIC DNA]</scope>
    <source>
        <strain evidence="10 11">DSM 28867</strain>
    </source>
</reference>
<dbReference type="PROSITE" id="PS50110">
    <property type="entry name" value="RESPONSE_REGULATORY"/>
    <property type="match status" value="1"/>
</dbReference>
<gene>
    <name evidence="10" type="ORF">EDD63_101152</name>
</gene>
<keyword evidence="1 6" id="KW-0597">Phosphoprotein</keyword>
<evidence type="ECO:0000256" key="1">
    <source>
        <dbReference type="ARBA" id="ARBA00022553"/>
    </source>
</evidence>
<evidence type="ECO:0000313" key="10">
    <source>
        <dbReference type="EMBL" id="TDW26436.1"/>
    </source>
</evidence>
<dbReference type="SUPFAM" id="SSF46894">
    <property type="entry name" value="C-terminal effector domain of the bipartite response regulators"/>
    <property type="match status" value="1"/>
</dbReference>
<dbReference type="PANTHER" id="PTHR48111">
    <property type="entry name" value="REGULATOR OF RPOS"/>
    <property type="match status" value="1"/>
</dbReference>
<evidence type="ECO:0000259" key="8">
    <source>
        <dbReference type="PROSITE" id="PS50110"/>
    </source>
</evidence>
<dbReference type="InterPro" id="IPR016032">
    <property type="entry name" value="Sig_transdc_resp-reg_C-effctor"/>
</dbReference>
<dbReference type="PROSITE" id="PS51755">
    <property type="entry name" value="OMPR_PHOB"/>
    <property type="match status" value="1"/>
</dbReference>
<evidence type="ECO:0000256" key="4">
    <source>
        <dbReference type="ARBA" id="ARBA00023125"/>
    </source>
</evidence>
<feature type="domain" description="Response regulatory" evidence="8">
    <location>
        <begin position="2"/>
        <end position="116"/>
    </location>
</feature>
<dbReference type="InterPro" id="IPR039420">
    <property type="entry name" value="WalR-like"/>
</dbReference>
<dbReference type="GO" id="GO:0032993">
    <property type="term" value="C:protein-DNA complex"/>
    <property type="evidence" value="ECO:0007669"/>
    <property type="project" value="TreeGrafter"/>
</dbReference>
<dbReference type="SMART" id="SM00862">
    <property type="entry name" value="Trans_reg_C"/>
    <property type="match status" value="1"/>
</dbReference>
<feature type="DNA-binding region" description="OmpR/PhoB-type" evidence="7">
    <location>
        <begin position="125"/>
        <end position="223"/>
    </location>
</feature>
<dbReference type="Pfam" id="PF00072">
    <property type="entry name" value="Response_reg"/>
    <property type="match status" value="1"/>
</dbReference>
<keyword evidence="3" id="KW-0805">Transcription regulation</keyword>
<evidence type="ECO:0000256" key="7">
    <source>
        <dbReference type="PROSITE-ProRule" id="PRU01091"/>
    </source>
</evidence>
<dbReference type="GO" id="GO:0000976">
    <property type="term" value="F:transcription cis-regulatory region binding"/>
    <property type="evidence" value="ECO:0007669"/>
    <property type="project" value="TreeGrafter"/>
</dbReference>
<dbReference type="SUPFAM" id="SSF52172">
    <property type="entry name" value="CheY-like"/>
    <property type="match status" value="1"/>
</dbReference>
<accession>A0A4R8A6Z5</accession>
<evidence type="ECO:0000256" key="6">
    <source>
        <dbReference type="PROSITE-ProRule" id="PRU00169"/>
    </source>
</evidence>
<evidence type="ECO:0000256" key="3">
    <source>
        <dbReference type="ARBA" id="ARBA00023015"/>
    </source>
</evidence>
<evidence type="ECO:0000256" key="2">
    <source>
        <dbReference type="ARBA" id="ARBA00023012"/>
    </source>
</evidence>
<dbReference type="RefSeq" id="WP_134167457.1">
    <property type="nucleotide sequence ID" value="NZ_SODD01000001.1"/>
</dbReference>
<dbReference type="FunFam" id="3.40.50.2300:FF:000002">
    <property type="entry name" value="DNA-binding response regulator PhoP"/>
    <property type="match status" value="1"/>
</dbReference>
<keyword evidence="4 7" id="KW-0238">DNA-binding</keyword>
<evidence type="ECO:0000259" key="9">
    <source>
        <dbReference type="PROSITE" id="PS51755"/>
    </source>
</evidence>
<dbReference type="InterPro" id="IPR001789">
    <property type="entry name" value="Sig_transdc_resp-reg_receiver"/>
</dbReference>
<dbReference type="GO" id="GO:0005829">
    <property type="term" value="C:cytosol"/>
    <property type="evidence" value="ECO:0007669"/>
    <property type="project" value="TreeGrafter"/>
</dbReference>
<comment type="caution">
    <text evidence="10">The sequence shown here is derived from an EMBL/GenBank/DDBJ whole genome shotgun (WGS) entry which is preliminary data.</text>
</comment>